<evidence type="ECO:0000313" key="2">
    <source>
        <dbReference type="Proteomes" id="UP000190848"/>
    </source>
</evidence>
<keyword evidence="1" id="KW-0614">Plasmid</keyword>
<sequence>MRYFLIFFLINILIKGQSSYIIGDSQSFLLAKNSVQTKILPSLAKSGIGVAELNVMLEKSSVHREAKNVFISIGVNDNYFDRGLNLLIRNLDRVFPNSYFYLVKGSYGWGNVQEINNQSPRYLEYYNTFRKLKIFVIEKDVGYGDPHQNKAAYAQIGDFVDYIVWKNYTRDQKK</sequence>
<evidence type="ECO:0000313" key="1">
    <source>
        <dbReference type="EMBL" id="AQX03710.1"/>
    </source>
</evidence>
<dbReference type="EMBL" id="CP016375">
    <property type="protein sequence ID" value="AQX03710.1"/>
    <property type="molecule type" value="Genomic_DNA"/>
</dbReference>
<name>A0AAU8VJZ0_9FLAO</name>
<protein>
    <recommendedName>
        <fullName evidence="3">SGNH/GDSL hydrolase family protein</fullName>
    </recommendedName>
</protein>
<organism evidence="1 2">
    <name type="scientific">Elizabethkingia anophelis</name>
    <dbReference type="NCBI Taxonomy" id="1117645"/>
    <lineage>
        <taxon>Bacteria</taxon>
        <taxon>Pseudomonadati</taxon>
        <taxon>Bacteroidota</taxon>
        <taxon>Flavobacteriia</taxon>
        <taxon>Flavobacteriales</taxon>
        <taxon>Weeksellaceae</taxon>
        <taxon>Elizabethkingia</taxon>
    </lineage>
</organism>
<evidence type="ECO:0008006" key="3">
    <source>
        <dbReference type="Google" id="ProtNLM"/>
    </source>
</evidence>
<accession>A0AAU8VJZ0</accession>
<dbReference type="RefSeq" id="WP_078396994.1">
    <property type="nucleotide sequence ID" value="NZ_CP016375.1"/>
</dbReference>
<geneLocation type="plasmid" evidence="1 2">
    <name>unnamed</name>
</geneLocation>
<dbReference type="AlphaFoldDB" id="A0AAU8VJZ0"/>
<dbReference type="SUPFAM" id="SSF52266">
    <property type="entry name" value="SGNH hydrolase"/>
    <property type="match status" value="1"/>
</dbReference>
<dbReference type="Proteomes" id="UP000190848">
    <property type="component" value="Plasmid unnamed"/>
</dbReference>
<gene>
    <name evidence="1" type="ORF">BBD32_19390</name>
</gene>
<proteinExistence type="predicted"/>
<reference evidence="1 2" key="1">
    <citation type="submission" date="2016-07" db="EMBL/GenBank/DDBJ databases">
        <title>Revisiting the taxonomy of the Elizabethkingia Genus using Whole-Genome Sequencing, Optical Mapping, and MALDI-TOF, along with proposal of three novel Elizabethkingia species: Elizabethkingia bruuniana sp. nov., Elizabethkingia ursingii sp. nov., and Elizabethkingia occulta sp. nov.</title>
        <authorList>
            <person name="Nicholson A.C."/>
        </authorList>
    </citation>
    <scope>NUCLEOTIDE SEQUENCE [LARGE SCALE GENOMIC DNA]</scope>
    <source>
        <strain evidence="1 2">F3201</strain>
        <plasmid evidence="1 2">unnamed</plasmid>
    </source>
</reference>